<dbReference type="Gene3D" id="1.10.1220.10">
    <property type="entry name" value="Met repressor-like"/>
    <property type="match status" value="1"/>
</dbReference>
<evidence type="ECO:0008006" key="3">
    <source>
        <dbReference type="Google" id="ProtNLM"/>
    </source>
</evidence>
<keyword evidence="2" id="KW-1185">Reference proteome</keyword>
<dbReference type="CDD" id="cd22231">
    <property type="entry name" value="RHH_NikR_HicB-like"/>
    <property type="match status" value="1"/>
</dbReference>
<gene>
    <name evidence="1" type="ORF">AE618_17960</name>
</gene>
<dbReference type="EMBL" id="LGSZ01000048">
    <property type="protein sequence ID" value="KPH79721.1"/>
    <property type="molecule type" value="Genomic_DNA"/>
</dbReference>
<dbReference type="InterPro" id="IPR013321">
    <property type="entry name" value="Arc_rbn_hlx_hlx"/>
</dbReference>
<protein>
    <recommendedName>
        <fullName evidence="3">CopG family transcriptional regulator</fullName>
    </recommendedName>
</protein>
<comment type="caution">
    <text evidence="1">The sequence shown here is derived from an EMBL/GenBank/DDBJ whole genome shotgun (WGS) entry which is preliminary data.</text>
</comment>
<proteinExistence type="predicted"/>
<dbReference type="Proteomes" id="UP000037822">
    <property type="component" value="Unassembled WGS sequence"/>
</dbReference>
<dbReference type="RefSeq" id="WP_054210397.1">
    <property type="nucleotide sequence ID" value="NZ_LGSZ01000048.1"/>
</dbReference>
<dbReference type="AlphaFoldDB" id="A0A0N0MAJ1"/>
<dbReference type="InterPro" id="IPR010985">
    <property type="entry name" value="Ribbon_hlx_hlx"/>
</dbReference>
<dbReference type="GO" id="GO:0006355">
    <property type="term" value="P:regulation of DNA-templated transcription"/>
    <property type="evidence" value="ECO:0007669"/>
    <property type="project" value="InterPro"/>
</dbReference>
<organism evidence="1 2">
    <name type="scientific">Bosea vaviloviae</name>
    <dbReference type="NCBI Taxonomy" id="1526658"/>
    <lineage>
        <taxon>Bacteria</taxon>
        <taxon>Pseudomonadati</taxon>
        <taxon>Pseudomonadota</taxon>
        <taxon>Alphaproteobacteria</taxon>
        <taxon>Hyphomicrobiales</taxon>
        <taxon>Boseaceae</taxon>
        <taxon>Bosea</taxon>
    </lineage>
</organism>
<dbReference type="OrthoDB" id="514770at2"/>
<dbReference type="SUPFAM" id="SSF47598">
    <property type="entry name" value="Ribbon-helix-helix"/>
    <property type="match status" value="1"/>
</dbReference>
<reference evidence="1 2" key="1">
    <citation type="submission" date="2015-07" db="EMBL/GenBank/DDBJ databases">
        <title>Whole genome sequencing of Bosea vaviloviae isolated from cave pool.</title>
        <authorList>
            <person name="Tan N.E.H."/>
            <person name="Lee Y.P."/>
            <person name="Gan H.M."/>
            <person name="Barton H."/>
            <person name="Savka M.A."/>
        </authorList>
    </citation>
    <scope>NUCLEOTIDE SEQUENCE [LARGE SCALE GENOMIC DNA]</scope>
    <source>
        <strain evidence="1 2">SD260</strain>
    </source>
</reference>
<evidence type="ECO:0000313" key="2">
    <source>
        <dbReference type="Proteomes" id="UP000037822"/>
    </source>
</evidence>
<evidence type="ECO:0000313" key="1">
    <source>
        <dbReference type="EMBL" id="KPH79721.1"/>
    </source>
</evidence>
<dbReference type="PATRIC" id="fig|1526658.3.peg.346"/>
<name>A0A0N0MAJ1_9HYPH</name>
<accession>A0A0N0MAJ1</accession>
<sequence>MGLTSLTITLPDDMAQALKDRVASGEYASESEAICDSLRQLDILDLDDTTLLAAVKPGYDAYLADPGRALPAEEVFDGLAARYRTRKQHQTSK</sequence>